<reference evidence="1 2" key="1">
    <citation type="journal article" date="2023" name="G3 (Bethesda)">
        <title>A high-quality reference genome for the fission yeast Schizosaccharomyces osmophilus.</title>
        <authorList>
            <person name="Jia G.S."/>
            <person name="Zhang W.C."/>
            <person name="Liang Y."/>
            <person name="Liu X.H."/>
            <person name="Rhind N."/>
            <person name="Pidoux A."/>
            <person name="Brysch-Herzberg M."/>
            <person name="Du L.L."/>
        </authorList>
    </citation>
    <scope>NUCLEOTIDE SEQUENCE [LARGE SCALE GENOMIC DNA]</scope>
    <source>
        <strain evidence="1 2">CBS 15793</strain>
    </source>
</reference>
<evidence type="ECO:0000313" key="1">
    <source>
        <dbReference type="EMBL" id="WBW72830.1"/>
    </source>
</evidence>
<keyword evidence="2" id="KW-1185">Reference proteome</keyword>
<dbReference type="EMBL" id="CP115611">
    <property type="protein sequence ID" value="WBW72830.1"/>
    <property type="molecule type" value="Genomic_DNA"/>
</dbReference>
<dbReference type="Proteomes" id="UP001212411">
    <property type="component" value="Chromosome 1"/>
</dbReference>
<protein>
    <submittedName>
        <fullName evidence="1">Schizosaccharomyces specific protein Mug143</fullName>
    </submittedName>
</protein>
<dbReference type="RefSeq" id="XP_056037073.1">
    <property type="nucleotide sequence ID" value="XM_056180779.1"/>
</dbReference>
<proteinExistence type="predicted"/>
<name>A0AAF0AW96_9SCHI</name>
<dbReference type="KEGG" id="som:SOMG_01986"/>
<gene>
    <name evidence="1" type="primary">mug143</name>
    <name evidence="1" type="ORF">SOMG_01986</name>
</gene>
<organism evidence="1 2">
    <name type="scientific">Schizosaccharomyces osmophilus</name>
    <dbReference type="NCBI Taxonomy" id="2545709"/>
    <lineage>
        <taxon>Eukaryota</taxon>
        <taxon>Fungi</taxon>
        <taxon>Dikarya</taxon>
        <taxon>Ascomycota</taxon>
        <taxon>Taphrinomycotina</taxon>
        <taxon>Schizosaccharomycetes</taxon>
        <taxon>Schizosaccharomycetales</taxon>
        <taxon>Schizosaccharomycetaceae</taxon>
        <taxon>Schizosaccharomyces</taxon>
    </lineage>
</organism>
<dbReference type="GeneID" id="80875468"/>
<sequence length="120" mass="13139">MFKNSVSPILKTLYKFPVQLPVFASRNKGIAIRAFTSKVKKTSSDQDFAVPSVDEEEDMLNNLMGNVKVKSAAEDGIAVEDVILKHPELLKDAPAPLRKAVEQTLAARKLKSGDKNPESS</sequence>
<dbReference type="AlphaFoldDB" id="A0AAF0AW96"/>
<evidence type="ECO:0000313" key="2">
    <source>
        <dbReference type="Proteomes" id="UP001212411"/>
    </source>
</evidence>
<accession>A0AAF0AW96</accession>